<dbReference type="RefSeq" id="WP_006747485.1">
    <property type="nucleotide sequence ID" value="NZ_CP007029.1"/>
</dbReference>
<evidence type="ECO:0000313" key="2">
    <source>
        <dbReference type="EMBL" id="AHE98349.1"/>
    </source>
</evidence>
<organism evidence="2 3">
    <name type="scientific">Thioalkalivibrio paradoxus ARh 1</name>
    <dbReference type="NCBI Taxonomy" id="713585"/>
    <lineage>
        <taxon>Bacteria</taxon>
        <taxon>Pseudomonadati</taxon>
        <taxon>Pseudomonadota</taxon>
        <taxon>Gammaproteobacteria</taxon>
        <taxon>Chromatiales</taxon>
        <taxon>Ectothiorhodospiraceae</taxon>
        <taxon>Thioalkalivibrio</taxon>
    </lineage>
</organism>
<accession>W0DIA1</accession>
<feature type="transmembrane region" description="Helical" evidence="1">
    <location>
        <begin position="127"/>
        <end position="149"/>
    </location>
</feature>
<dbReference type="STRING" id="713585.THITH_08845"/>
<sequence length="167" mass="19024">MTRHRNPSWFGRWLDSSATNVAFIAFLLHFVWEFLQVPLFADMPDMAHWDAVRFCARAALGDAVITLAAFWLVALVYRDRHWVLAPPKAAIAGFIAVGVVITVALEWHATVLVDRWQYAERMPTIPLLGTGLAPLLQWLILPPLVVWIARRQILGQRYLSLAREDPD</sequence>
<keyword evidence="3" id="KW-1185">Reference proteome</keyword>
<keyword evidence="1" id="KW-0812">Transmembrane</keyword>
<dbReference type="AlphaFoldDB" id="W0DIA1"/>
<proteinExistence type="predicted"/>
<dbReference type="HOGENOM" id="CLU_132599_0_0_6"/>
<evidence type="ECO:0000313" key="3">
    <source>
        <dbReference type="Proteomes" id="UP000005289"/>
    </source>
</evidence>
<name>W0DIA1_9GAMM</name>
<dbReference type="Proteomes" id="UP000005289">
    <property type="component" value="Chromosome"/>
</dbReference>
<evidence type="ECO:0000256" key="1">
    <source>
        <dbReference type="SAM" id="Phobius"/>
    </source>
</evidence>
<keyword evidence="1" id="KW-1133">Transmembrane helix</keyword>
<dbReference type="EMBL" id="CP007029">
    <property type="protein sequence ID" value="AHE98349.1"/>
    <property type="molecule type" value="Genomic_DNA"/>
</dbReference>
<protein>
    <submittedName>
        <fullName evidence="2">Uncharacterized protein</fullName>
    </submittedName>
</protein>
<reference evidence="2 3" key="1">
    <citation type="submission" date="2013-12" db="EMBL/GenBank/DDBJ databases">
        <authorList>
            <consortium name="DOE Joint Genome Institute"/>
            <person name="Muyzer G."/>
            <person name="Huntemann M."/>
            <person name="Han J."/>
            <person name="Chen A."/>
            <person name="Kyrpides N."/>
            <person name="Mavromatis K."/>
            <person name="Markowitz V."/>
            <person name="Palaniappan K."/>
            <person name="Ivanova N."/>
            <person name="Schaumberg A."/>
            <person name="Pati A."/>
            <person name="Liolios K."/>
            <person name="Nordberg H.P."/>
            <person name="Cantor M.N."/>
            <person name="Hua S.X."/>
            <person name="Woyke T."/>
        </authorList>
    </citation>
    <scope>NUCLEOTIDE SEQUENCE [LARGE SCALE GENOMIC DNA]</scope>
    <source>
        <strain evidence="2 3">ARh 1</strain>
    </source>
</reference>
<dbReference type="OrthoDB" id="512864at2"/>
<feature type="transmembrane region" description="Helical" evidence="1">
    <location>
        <begin position="21"/>
        <end position="39"/>
    </location>
</feature>
<feature type="transmembrane region" description="Helical" evidence="1">
    <location>
        <begin position="89"/>
        <end position="107"/>
    </location>
</feature>
<gene>
    <name evidence="2" type="ORF">THITH_08845</name>
</gene>
<dbReference type="KEGG" id="tti:THITH_08845"/>
<feature type="transmembrane region" description="Helical" evidence="1">
    <location>
        <begin position="59"/>
        <end position="77"/>
    </location>
</feature>
<keyword evidence="1" id="KW-0472">Membrane</keyword>